<reference evidence="1" key="1">
    <citation type="submission" date="2022-08" db="EMBL/GenBank/DDBJ databases">
        <title>Genome Sequence of Fusarium decemcellulare.</title>
        <authorList>
            <person name="Buettner E."/>
        </authorList>
    </citation>
    <scope>NUCLEOTIDE SEQUENCE</scope>
    <source>
        <strain evidence="1">Babe19</strain>
    </source>
</reference>
<name>A0ACC1T0D0_9HYPO</name>
<protein>
    <submittedName>
        <fullName evidence="1">Uncharacterized protein</fullName>
    </submittedName>
</protein>
<comment type="caution">
    <text evidence="1">The sequence shown here is derived from an EMBL/GenBank/DDBJ whole genome shotgun (WGS) entry which is preliminary data.</text>
</comment>
<evidence type="ECO:0000313" key="2">
    <source>
        <dbReference type="Proteomes" id="UP001148629"/>
    </source>
</evidence>
<dbReference type="Proteomes" id="UP001148629">
    <property type="component" value="Unassembled WGS sequence"/>
</dbReference>
<sequence>MMASGHADNVLPPGTQRINDAQATHVLLAPQPSSDPNQPLNWSPWRKTLHMTLLSLYAMMVFAILCVSVPLWQDFNEELGMSYDMLNNGYATNMAGLAVGCVVFIPIALRIGRRPVYIITGLIMFAASTWQAKMQTIGDMIGTNLVAGVAGAVNEALFQVTVSDLFFVHQRGTMNGVYLIMVMIGVSPLVSTVQAITTNTTFLQNYLGPVVGGHVAVSMGWRWAFWLCSILMGVLCVIMFFFLEESKYTPPPLTGREITTNTADDGQMNRVNSITKPPAPESLSKADEAVLSERKRLVEIDTSIPMKSYWERHALWSLDKQATTAHRSFWQQFYEPFHILAIFPAVMFAALQYGWSIAMLAILAVTQSALYSVPPYNLSAAGVGNMNLPPFIGALLGSLFGGPLVDYTIVQIAKRRGGIYEPETRLWLFLIPGLSMTIGCLMYGLTIAKGMPWIINAVGAAFIGFSIGGCGDMALTYVQDSYQLILGPALTGVVFVRNIIATGLVFAVSPWMEGMGVYDMFVLLGCIAAAIALTCIPLIIWGRKFRAQLAYKYDYFIDQQY</sequence>
<evidence type="ECO:0000313" key="1">
    <source>
        <dbReference type="EMBL" id="KAJ3549942.1"/>
    </source>
</evidence>
<proteinExistence type="predicted"/>
<gene>
    <name evidence="1" type="ORF">NM208_g245</name>
</gene>
<accession>A0ACC1T0D0</accession>
<keyword evidence="2" id="KW-1185">Reference proteome</keyword>
<dbReference type="EMBL" id="JANRMS010000011">
    <property type="protein sequence ID" value="KAJ3549942.1"/>
    <property type="molecule type" value="Genomic_DNA"/>
</dbReference>
<organism evidence="1 2">
    <name type="scientific">Fusarium decemcellulare</name>
    <dbReference type="NCBI Taxonomy" id="57161"/>
    <lineage>
        <taxon>Eukaryota</taxon>
        <taxon>Fungi</taxon>
        <taxon>Dikarya</taxon>
        <taxon>Ascomycota</taxon>
        <taxon>Pezizomycotina</taxon>
        <taxon>Sordariomycetes</taxon>
        <taxon>Hypocreomycetidae</taxon>
        <taxon>Hypocreales</taxon>
        <taxon>Nectriaceae</taxon>
        <taxon>Fusarium</taxon>
        <taxon>Fusarium decemcellulare species complex</taxon>
    </lineage>
</organism>